<sequence length="535" mass="61693">MVKPGVVGIDIECLRAAAQVRYSVHGRSKNPEVLVSQARLRTLSFQPEHTEKSTWRHKGYKYEFVDPPRQRDPIMPLLIKAIRELCQDQRHGILVSNTNIRVTPTTSHLPFWPPSRAGPGNFSKCYTFKQDWQQFPATVEISGHTSDWSQPLTADKLIAKFGNKWIPIKEWLLLLPDPTILKKRSPMMVSLKWWQRNGKTFPLMELPSEIRLIIFEYALGGELYPLPTIWREGYYYSDDLESKQQAPISMGIGLKREMLEYGRITEMIYGGYEYAIPDRSNISAPCTALQLVSKDVQEGVLKAGWEGLRKCFLCHQIFTAVADSKTGLAVRFNFLGKIRLDFTNDSWFRFLGIEIHPIFQQDATQSLARYLSSLSELTDLEIFFRSPGDGYRGDPWASSRRTSCQTTLVDWILKLAFPHIKHIYNVKLIGFIKKPQREHWQRTLHLACNKSLSDYDEAAEIDAIFETPIHLLPPSCICRKTCLNYHPVRYVSRWNLDFDEHDEFDFEDDEVTEIANQTGGEQSAVDRLTEQLAQL</sequence>
<proteinExistence type="predicted"/>
<protein>
    <submittedName>
        <fullName evidence="1">Uncharacterized protein</fullName>
    </submittedName>
</protein>
<name>A0A6A5YUM9_9PLEO</name>
<dbReference type="OrthoDB" id="5335493at2759"/>
<organism evidence="1 2">
    <name type="scientific">Lophiotrema nucula</name>
    <dbReference type="NCBI Taxonomy" id="690887"/>
    <lineage>
        <taxon>Eukaryota</taxon>
        <taxon>Fungi</taxon>
        <taxon>Dikarya</taxon>
        <taxon>Ascomycota</taxon>
        <taxon>Pezizomycotina</taxon>
        <taxon>Dothideomycetes</taxon>
        <taxon>Pleosporomycetidae</taxon>
        <taxon>Pleosporales</taxon>
        <taxon>Lophiotremataceae</taxon>
        <taxon>Lophiotrema</taxon>
    </lineage>
</organism>
<keyword evidence="2" id="KW-1185">Reference proteome</keyword>
<dbReference type="Proteomes" id="UP000799770">
    <property type="component" value="Unassembled WGS sequence"/>
</dbReference>
<evidence type="ECO:0000313" key="2">
    <source>
        <dbReference type="Proteomes" id="UP000799770"/>
    </source>
</evidence>
<dbReference type="AlphaFoldDB" id="A0A6A5YUM9"/>
<dbReference type="EMBL" id="ML977337">
    <property type="protein sequence ID" value="KAF2110603.1"/>
    <property type="molecule type" value="Genomic_DNA"/>
</dbReference>
<gene>
    <name evidence="1" type="ORF">BDV96DRAFT_603691</name>
</gene>
<accession>A0A6A5YUM9</accession>
<evidence type="ECO:0000313" key="1">
    <source>
        <dbReference type="EMBL" id="KAF2110603.1"/>
    </source>
</evidence>
<reference evidence="1" key="1">
    <citation type="journal article" date="2020" name="Stud. Mycol.">
        <title>101 Dothideomycetes genomes: a test case for predicting lifestyles and emergence of pathogens.</title>
        <authorList>
            <person name="Haridas S."/>
            <person name="Albert R."/>
            <person name="Binder M."/>
            <person name="Bloem J."/>
            <person name="Labutti K."/>
            <person name="Salamov A."/>
            <person name="Andreopoulos B."/>
            <person name="Baker S."/>
            <person name="Barry K."/>
            <person name="Bills G."/>
            <person name="Bluhm B."/>
            <person name="Cannon C."/>
            <person name="Castanera R."/>
            <person name="Culley D."/>
            <person name="Daum C."/>
            <person name="Ezra D."/>
            <person name="Gonzalez J."/>
            <person name="Henrissat B."/>
            <person name="Kuo A."/>
            <person name="Liang C."/>
            <person name="Lipzen A."/>
            <person name="Lutzoni F."/>
            <person name="Magnuson J."/>
            <person name="Mondo S."/>
            <person name="Nolan M."/>
            <person name="Ohm R."/>
            <person name="Pangilinan J."/>
            <person name="Park H.-J."/>
            <person name="Ramirez L."/>
            <person name="Alfaro M."/>
            <person name="Sun H."/>
            <person name="Tritt A."/>
            <person name="Yoshinaga Y."/>
            <person name="Zwiers L.-H."/>
            <person name="Turgeon B."/>
            <person name="Goodwin S."/>
            <person name="Spatafora J."/>
            <person name="Crous P."/>
            <person name="Grigoriev I."/>
        </authorList>
    </citation>
    <scope>NUCLEOTIDE SEQUENCE</scope>
    <source>
        <strain evidence="1">CBS 627.86</strain>
    </source>
</reference>